<protein>
    <submittedName>
        <fullName evidence="2">Uncharacterized protein</fullName>
    </submittedName>
</protein>
<feature type="compositionally biased region" description="Basic and acidic residues" evidence="1">
    <location>
        <begin position="1"/>
        <end position="10"/>
    </location>
</feature>
<feature type="region of interest" description="Disordered" evidence="1">
    <location>
        <begin position="1"/>
        <end position="77"/>
    </location>
</feature>
<organism evidence="2 3">
    <name type="scientific">Sporisorium scitamineum</name>
    <dbReference type="NCBI Taxonomy" id="49012"/>
    <lineage>
        <taxon>Eukaryota</taxon>
        <taxon>Fungi</taxon>
        <taxon>Dikarya</taxon>
        <taxon>Basidiomycota</taxon>
        <taxon>Ustilaginomycotina</taxon>
        <taxon>Ustilaginomycetes</taxon>
        <taxon>Ustilaginales</taxon>
        <taxon>Ustilaginaceae</taxon>
        <taxon>Sporisorium</taxon>
    </lineage>
</organism>
<accession>A0A0F7RS48</accession>
<gene>
    <name evidence="2" type="primary">SSCI14130.1</name>
</gene>
<evidence type="ECO:0000313" key="3">
    <source>
        <dbReference type="Proteomes" id="UP000242770"/>
    </source>
</evidence>
<proteinExistence type="predicted"/>
<dbReference type="STRING" id="49012.A0A0F7RS48"/>
<dbReference type="EMBL" id="CCFA01000737">
    <property type="protein sequence ID" value="CDR99126.1"/>
    <property type="molecule type" value="Genomic_DNA"/>
</dbReference>
<feature type="compositionally biased region" description="Basic and acidic residues" evidence="1">
    <location>
        <begin position="46"/>
        <end position="56"/>
    </location>
</feature>
<reference evidence="3" key="1">
    <citation type="submission" date="2014-06" db="EMBL/GenBank/DDBJ databases">
        <authorList>
            <person name="Berkman P.J."/>
        </authorList>
    </citation>
    <scope>NUCLEOTIDE SEQUENCE [LARGE SCALE GENOMIC DNA]</scope>
</reference>
<keyword evidence="3" id="KW-1185">Reference proteome</keyword>
<evidence type="ECO:0000256" key="1">
    <source>
        <dbReference type="SAM" id="MobiDB-lite"/>
    </source>
</evidence>
<sequence>MAGIQVKDEPMPASLASTSTNGHAKRPAKQSLFGDSDSSSDDDDDKPLAKKPKVENSELSSDSDDSDAPLTSTISCR</sequence>
<dbReference type="AlphaFoldDB" id="A0A0F7RS48"/>
<dbReference type="Proteomes" id="UP000242770">
    <property type="component" value="Unassembled WGS sequence"/>
</dbReference>
<evidence type="ECO:0000313" key="2">
    <source>
        <dbReference type="EMBL" id="CDR99126.1"/>
    </source>
</evidence>
<name>A0A0F7RS48_9BASI</name>